<sequence>MIYRFILFLILNFASIGLGRLLGGEGPRSEWYVGINTAPWTPPGLVIGICWTLLLICFSIYLSYLWPLVENKKLLLGLLIVYYILSLAWNPIFFQYQQVLAGFFLITALSVVVGFFMFFYWSNVKLKSLLVVPYFLWLIFATSLNAYILIKN</sequence>
<dbReference type="AlphaFoldDB" id="A0A4Q0XEA7"/>
<evidence type="ECO:0000256" key="2">
    <source>
        <dbReference type="ARBA" id="ARBA00007524"/>
    </source>
</evidence>
<keyword evidence="4 6" id="KW-1133">Transmembrane helix</keyword>
<accession>A0A4Q0XEA7</accession>
<organism evidence="7 8">
    <name type="scientific">Gelidibacter gilvus</name>
    <dbReference type="NCBI Taxonomy" id="59602"/>
    <lineage>
        <taxon>Bacteria</taxon>
        <taxon>Pseudomonadati</taxon>
        <taxon>Bacteroidota</taxon>
        <taxon>Flavobacteriia</taxon>
        <taxon>Flavobacteriales</taxon>
        <taxon>Flavobacteriaceae</taxon>
        <taxon>Gelidibacter</taxon>
    </lineage>
</organism>
<feature type="transmembrane region" description="Helical" evidence="6">
    <location>
        <begin position="74"/>
        <end position="94"/>
    </location>
</feature>
<dbReference type="InterPro" id="IPR004307">
    <property type="entry name" value="TspO_MBR"/>
</dbReference>
<keyword evidence="8" id="KW-1185">Reference proteome</keyword>
<feature type="transmembrane region" description="Helical" evidence="6">
    <location>
        <begin position="5"/>
        <end position="23"/>
    </location>
</feature>
<name>A0A4Q0XEA7_9FLAO</name>
<gene>
    <name evidence="7" type="ORF">ESZ48_18135</name>
</gene>
<evidence type="ECO:0000256" key="3">
    <source>
        <dbReference type="ARBA" id="ARBA00022692"/>
    </source>
</evidence>
<evidence type="ECO:0000256" key="5">
    <source>
        <dbReference type="ARBA" id="ARBA00023136"/>
    </source>
</evidence>
<reference evidence="7 8" key="1">
    <citation type="submission" date="2019-01" db="EMBL/GenBank/DDBJ databases">
        <title>Genome sequence of the Antarctic species Gelidibacter gilvus ACAM 158(T).</title>
        <authorList>
            <person name="Bowman J.P."/>
        </authorList>
    </citation>
    <scope>NUCLEOTIDE SEQUENCE [LARGE SCALE GENOMIC DNA]</scope>
    <source>
        <strain evidence="7 8">IC158</strain>
    </source>
</reference>
<dbReference type="PANTHER" id="PTHR10057:SF0">
    <property type="entry name" value="TRANSLOCATOR PROTEIN"/>
    <property type="match status" value="1"/>
</dbReference>
<comment type="subcellular location">
    <subcellularLocation>
        <location evidence="1">Membrane</location>
        <topology evidence="1">Multi-pass membrane protein</topology>
    </subcellularLocation>
</comment>
<dbReference type="Proteomes" id="UP000289792">
    <property type="component" value="Unassembled WGS sequence"/>
</dbReference>
<evidence type="ECO:0000256" key="4">
    <source>
        <dbReference type="ARBA" id="ARBA00022989"/>
    </source>
</evidence>
<dbReference type="Pfam" id="PF03073">
    <property type="entry name" value="TspO_MBR"/>
    <property type="match status" value="1"/>
</dbReference>
<evidence type="ECO:0000313" key="8">
    <source>
        <dbReference type="Proteomes" id="UP000289792"/>
    </source>
</evidence>
<protein>
    <submittedName>
        <fullName evidence="7">Tryptophan-rich sensory protein</fullName>
    </submittedName>
</protein>
<comment type="caution">
    <text evidence="7">The sequence shown here is derived from an EMBL/GenBank/DDBJ whole genome shotgun (WGS) entry which is preliminary data.</text>
</comment>
<dbReference type="GO" id="GO:0016020">
    <property type="term" value="C:membrane"/>
    <property type="evidence" value="ECO:0007669"/>
    <property type="project" value="UniProtKB-SubCell"/>
</dbReference>
<evidence type="ECO:0000313" key="7">
    <source>
        <dbReference type="EMBL" id="RXJ44322.1"/>
    </source>
</evidence>
<dbReference type="PANTHER" id="PTHR10057">
    <property type="entry name" value="PERIPHERAL-TYPE BENZODIAZEPINE RECEPTOR"/>
    <property type="match status" value="1"/>
</dbReference>
<keyword evidence="5 6" id="KW-0472">Membrane</keyword>
<evidence type="ECO:0000256" key="6">
    <source>
        <dbReference type="SAM" id="Phobius"/>
    </source>
</evidence>
<feature type="transmembrane region" description="Helical" evidence="6">
    <location>
        <begin position="128"/>
        <end position="150"/>
    </location>
</feature>
<feature type="transmembrane region" description="Helical" evidence="6">
    <location>
        <begin position="100"/>
        <end position="121"/>
    </location>
</feature>
<dbReference type="OrthoDB" id="9795496at2"/>
<feature type="transmembrane region" description="Helical" evidence="6">
    <location>
        <begin position="43"/>
        <end position="62"/>
    </location>
</feature>
<dbReference type="GO" id="GO:0033013">
    <property type="term" value="P:tetrapyrrole metabolic process"/>
    <property type="evidence" value="ECO:0007669"/>
    <property type="project" value="UniProtKB-ARBA"/>
</dbReference>
<dbReference type="RefSeq" id="WP_129018922.1">
    <property type="nucleotide sequence ID" value="NZ_SDDZ01000019.1"/>
</dbReference>
<proteinExistence type="inferred from homology"/>
<keyword evidence="3 6" id="KW-0812">Transmembrane</keyword>
<evidence type="ECO:0000256" key="1">
    <source>
        <dbReference type="ARBA" id="ARBA00004141"/>
    </source>
</evidence>
<dbReference type="CDD" id="cd15904">
    <property type="entry name" value="TSPO_MBR"/>
    <property type="match status" value="1"/>
</dbReference>
<dbReference type="InterPro" id="IPR038330">
    <property type="entry name" value="TspO/MBR-related_sf"/>
</dbReference>
<dbReference type="EMBL" id="SDDZ01000019">
    <property type="protein sequence ID" value="RXJ44322.1"/>
    <property type="molecule type" value="Genomic_DNA"/>
</dbReference>
<comment type="similarity">
    <text evidence="2">Belongs to the TspO/BZRP family.</text>
</comment>
<dbReference type="Gene3D" id="1.20.1260.100">
    <property type="entry name" value="TspO/MBR protein"/>
    <property type="match status" value="1"/>
</dbReference>